<dbReference type="Pfam" id="PF13855">
    <property type="entry name" value="LRR_8"/>
    <property type="match status" value="1"/>
</dbReference>
<reference evidence="1" key="1">
    <citation type="journal article" date="2019" name="bioRxiv">
        <title>The Genome of the Zebra Mussel, Dreissena polymorpha: A Resource for Invasive Species Research.</title>
        <authorList>
            <person name="McCartney M.A."/>
            <person name="Auch B."/>
            <person name="Kono T."/>
            <person name="Mallez S."/>
            <person name="Zhang Y."/>
            <person name="Obille A."/>
            <person name="Becker A."/>
            <person name="Abrahante J.E."/>
            <person name="Garbe J."/>
            <person name="Badalamenti J.P."/>
            <person name="Herman A."/>
            <person name="Mangelson H."/>
            <person name="Liachko I."/>
            <person name="Sullivan S."/>
            <person name="Sone E.D."/>
            <person name="Koren S."/>
            <person name="Silverstein K.A.T."/>
            <person name="Beckman K.B."/>
            <person name="Gohl D.M."/>
        </authorList>
    </citation>
    <scope>NUCLEOTIDE SEQUENCE</scope>
    <source>
        <strain evidence="1">Duluth1</strain>
        <tissue evidence="1">Whole animal</tissue>
    </source>
</reference>
<name>A0A9D4IAB3_DREPO</name>
<dbReference type="AlphaFoldDB" id="A0A9D4IAB3"/>
<organism evidence="1 2">
    <name type="scientific">Dreissena polymorpha</name>
    <name type="common">Zebra mussel</name>
    <name type="synonym">Mytilus polymorpha</name>
    <dbReference type="NCBI Taxonomy" id="45954"/>
    <lineage>
        <taxon>Eukaryota</taxon>
        <taxon>Metazoa</taxon>
        <taxon>Spiralia</taxon>
        <taxon>Lophotrochozoa</taxon>
        <taxon>Mollusca</taxon>
        <taxon>Bivalvia</taxon>
        <taxon>Autobranchia</taxon>
        <taxon>Heteroconchia</taxon>
        <taxon>Euheterodonta</taxon>
        <taxon>Imparidentia</taxon>
        <taxon>Neoheterodontei</taxon>
        <taxon>Myida</taxon>
        <taxon>Dreissenoidea</taxon>
        <taxon>Dreissenidae</taxon>
        <taxon>Dreissena</taxon>
    </lineage>
</organism>
<reference evidence="1" key="2">
    <citation type="submission" date="2020-11" db="EMBL/GenBank/DDBJ databases">
        <authorList>
            <person name="McCartney M.A."/>
            <person name="Auch B."/>
            <person name="Kono T."/>
            <person name="Mallez S."/>
            <person name="Becker A."/>
            <person name="Gohl D.M."/>
            <person name="Silverstein K.A.T."/>
            <person name="Koren S."/>
            <person name="Bechman K.B."/>
            <person name="Herman A."/>
            <person name="Abrahante J.E."/>
            <person name="Garbe J."/>
        </authorList>
    </citation>
    <scope>NUCLEOTIDE SEQUENCE</scope>
    <source>
        <strain evidence="1">Duluth1</strain>
        <tissue evidence="1">Whole animal</tissue>
    </source>
</reference>
<gene>
    <name evidence="1" type="ORF">DPMN_187306</name>
</gene>
<dbReference type="InterPro" id="IPR001611">
    <property type="entry name" value="Leu-rich_rpt"/>
</dbReference>
<accession>A0A9D4IAB3</accession>
<dbReference type="EMBL" id="JAIWYP010000010">
    <property type="protein sequence ID" value="KAH3752682.1"/>
    <property type="molecule type" value="Genomic_DNA"/>
</dbReference>
<evidence type="ECO:0000313" key="2">
    <source>
        <dbReference type="Proteomes" id="UP000828390"/>
    </source>
</evidence>
<dbReference type="Proteomes" id="UP000828390">
    <property type="component" value="Unassembled WGS sequence"/>
</dbReference>
<evidence type="ECO:0008006" key="3">
    <source>
        <dbReference type="Google" id="ProtNLM"/>
    </source>
</evidence>
<dbReference type="InterPro" id="IPR032675">
    <property type="entry name" value="LRR_dom_sf"/>
</dbReference>
<proteinExistence type="predicted"/>
<keyword evidence="2" id="KW-1185">Reference proteome</keyword>
<sequence>MVYQFPNVKQLILSGLNIERNCDLTAAENSTFAEMKSLQILNKSGCGITRITAGAFEHLHNLRVLDISYNRQLGFKSLENVTYGLQLPRISHLKISYLHNTFGLGIK</sequence>
<comment type="caution">
    <text evidence="1">The sequence shown here is derived from an EMBL/GenBank/DDBJ whole genome shotgun (WGS) entry which is preliminary data.</text>
</comment>
<dbReference type="SUPFAM" id="SSF52058">
    <property type="entry name" value="L domain-like"/>
    <property type="match status" value="1"/>
</dbReference>
<protein>
    <recommendedName>
        <fullName evidence="3">Toll-like receptor 4</fullName>
    </recommendedName>
</protein>
<dbReference type="Gene3D" id="3.80.10.10">
    <property type="entry name" value="Ribonuclease Inhibitor"/>
    <property type="match status" value="1"/>
</dbReference>
<evidence type="ECO:0000313" key="1">
    <source>
        <dbReference type="EMBL" id="KAH3752682.1"/>
    </source>
</evidence>